<keyword evidence="1" id="KW-0614">Plasmid</keyword>
<dbReference type="OrthoDB" id="9782387at2"/>
<accession>A0A2U9S850</accession>
<geneLocation type="plasmid" evidence="1 2">
    <name>unnamed1</name>
</geneLocation>
<proteinExistence type="predicted"/>
<dbReference type="Proteomes" id="UP000249605">
    <property type="component" value="Plasmid unnamed1"/>
</dbReference>
<sequence length="97" mass="11096">MPFRFARIPGVDGKVLVTSEVGEFEFLEDRQIVEAIEERNRVEGRVITFSMTSTLHQVDGEVLEFLRPYDFQLPTHQHGSEALCKINGPRSIYVCVL</sequence>
<protein>
    <submittedName>
        <fullName evidence="1">Uncharacterized protein</fullName>
    </submittedName>
</protein>
<keyword evidence="2" id="KW-1185">Reference proteome</keyword>
<name>A0A2U9S850_9PROT</name>
<reference evidence="1 2" key="1">
    <citation type="submission" date="2018-06" db="EMBL/GenBank/DDBJ databases">
        <title>Complete genome sequencing of Azospirillum sp. M2T2B2.</title>
        <authorList>
            <person name="Heo J."/>
            <person name="Kim S.-J."/>
            <person name="Kwon S.-W."/>
            <person name="Anandham R."/>
        </authorList>
    </citation>
    <scope>NUCLEOTIDE SEQUENCE [LARGE SCALE GENOMIC DNA]</scope>
    <source>
        <strain evidence="1 2">M2T2B2</strain>
        <plasmid evidence="1 2">unnamed1</plasmid>
    </source>
</reference>
<organism evidence="1 2">
    <name type="scientific">Azospirillum ramasamyi</name>
    <dbReference type="NCBI Taxonomy" id="682998"/>
    <lineage>
        <taxon>Bacteria</taxon>
        <taxon>Pseudomonadati</taxon>
        <taxon>Pseudomonadota</taxon>
        <taxon>Alphaproteobacteria</taxon>
        <taxon>Rhodospirillales</taxon>
        <taxon>Azospirillaceae</taxon>
        <taxon>Azospirillum</taxon>
    </lineage>
</organism>
<dbReference type="EMBL" id="CP029830">
    <property type="protein sequence ID" value="AWU95582.1"/>
    <property type="molecule type" value="Genomic_DNA"/>
</dbReference>
<dbReference type="AlphaFoldDB" id="A0A2U9S850"/>
<dbReference type="KEGG" id="azm:DM194_14865"/>
<evidence type="ECO:0000313" key="1">
    <source>
        <dbReference type="EMBL" id="AWU95582.1"/>
    </source>
</evidence>
<gene>
    <name evidence="1" type="ORF">DM194_14865</name>
</gene>
<evidence type="ECO:0000313" key="2">
    <source>
        <dbReference type="Proteomes" id="UP000249605"/>
    </source>
</evidence>